<evidence type="ECO:0000313" key="4">
    <source>
        <dbReference type="Proteomes" id="UP000280405"/>
    </source>
</evidence>
<dbReference type="SUPFAM" id="SSF53474">
    <property type="entry name" value="alpha/beta-Hydrolases"/>
    <property type="match status" value="1"/>
</dbReference>
<gene>
    <name evidence="3" type="ORF">D7V20_09105</name>
</gene>
<dbReference type="Gene3D" id="3.40.50.1820">
    <property type="entry name" value="alpha/beta hydrolase"/>
    <property type="match status" value="1"/>
</dbReference>
<dbReference type="EMBL" id="RAXT01000014">
    <property type="protein sequence ID" value="RKG38079.1"/>
    <property type="molecule type" value="Genomic_DNA"/>
</dbReference>
<proteinExistence type="predicted"/>
<evidence type="ECO:0000256" key="1">
    <source>
        <dbReference type="SAM" id="SignalP"/>
    </source>
</evidence>
<reference evidence="3 4" key="1">
    <citation type="submission" date="2018-09" db="EMBL/GenBank/DDBJ databases">
        <title>The draft genome of Acinetobacter spp. strains.</title>
        <authorList>
            <person name="Qin J."/>
            <person name="Feng Y."/>
            <person name="Zong Z."/>
        </authorList>
    </citation>
    <scope>NUCLEOTIDE SEQUENCE [LARGE SCALE GENOMIC DNA]</scope>
    <source>
        <strain evidence="3 4">WCHAc060115</strain>
    </source>
</reference>
<feature type="chain" id="PRO_5017275145" evidence="1">
    <location>
        <begin position="23"/>
        <end position="323"/>
    </location>
</feature>
<sequence>MEKGLLFISVIGLSTITHTVFAANIPQQATSSNIISDYAKTQYPIAFVHGMFGFERLGFDSFGMDYFYQILPDLARHGATAFATQVSPIESSEIRGEQLIGQVEEIMAITGKTKVNLIGHSHAGSTIRYVEAIKPEYVASLTGVGATFRGSKIGDMTLENPVSSPISSLIVDHLVGPILTWASHNPYTTVNMHRGLVSVSEAGSAIFNATYPTPALADSCNQSGAYSHQGRYYYSWTGTSQVTNLLDVIDLGVSTLAPIAYGNLDNDGVVPRCSTHFGKVIRDDYKLTHLDETNLVLGLRDTFAPDPVALYRQHANRLKLQGL</sequence>
<evidence type="ECO:0000259" key="2">
    <source>
        <dbReference type="Pfam" id="PF00561"/>
    </source>
</evidence>
<comment type="caution">
    <text evidence="3">The sequence shown here is derived from an EMBL/GenBank/DDBJ whole genome shotgun (WGS) entry which is preliminary data.</text>
</comment>
<dbReference type="Pfam" id="PF00561">
    <property type="entry name" value="Abhydrolase_1"/>
    <property type="match status" value="1"/>
</dbReference>
<dbReference type="OrthoDB" id="2004167at2"/>
<evidence type="ECO:0000313" key="3">
    <source>
        <dbReference type="EMBL" id="RKG38079.1"/>
    </source>
</evidence>
<name>A0A3A8EV85_9GAMM</name>
<protein>
    <submittedName>
        <fullName evidence="3">Triacylglycerol lipase</fullName>
    </submittedName>
</protein>
<organism evidence="3 4">
    <name type="scientific">Acinetobacter rongchengensis</name>
    <dbReference type="NCBI Taxonomy" id="2419601"/>
    <lineage>
        <taxon>Bacteria</taxon>
        <taxon>Pseudomonadati</taxon>
        <taxon>Pseudomonadota</taxon>
        <taxon>Gammaproteobacteria</taxon>
        <taxon>Moraxellales</taxon>
        <taxon>Moraxellaceae</taxon>
        <taxon>Acinetobacter</taxon>
    </lineage>
</organism>
<dbReference type="RefSeq" id="WP_120383978.1">
    <property type="nucleotide sequence ID" value="NZ_RAXT01000014.1"/>
</dbReference>
<keyword evidence="4" id="KW-1185">Reference proteome</keyword>
<dbReference type="InterPro" id="IPR000073">
    <property type="entry name" value="AB_hydrolase_1"/>
</dbReference>
<dbReference type="InterPro" id="IPR029058">
    <property type="entry name" value="AB_hydrolase_fold"/>
</dbReference>
<accession>A0A3A8EV85</accession>
<dbReference type="Proteomes" id="UP000280405">
    <property type="component" value="Unassembled WGS sequence"/>
</dbReference>
<keyword evidence="1" id="KW-0732">Signal</keyword>
<dbReference type="AlphaFoldDB" id="A0A3A8EV85"/>
<feature type="signal peptide" evidence="1">
    <location>
        <begin position="1"/>
        <end position="22"/>
    </location>
</feature>
<feature type="domain" description="AB hydrolase-1" evidence="2">
    <location>
        <begin position="44"/>
        <end position="146"/>
    </location>
</feature>